<proteinExistence type="predicted"/>
<reference evidence="2" key="2">
    <citation type="submission" date="2023-07" db="EMBL/GenBank/DDBJ databases">
        <authorList>
            <person name="Bai X.-H."/>
            <person name="Wang H.-H."/>
            <person name="Wang J."/>
            <person name="Ma M.-Y."/>
            <person name="Hu H.-H."/>
            <person name="Song Z.-L."/>
            <person name="Ma H.-G."/>
            <person name="Fan Y."/>
            <person name="Du C.-Y."/>
            <person name="Xu J.-C."/>
        </authorList>
    </citation>
    <scope>NUCLEOTIDE SEQUENCE</scope>
    <source>
        <strain evidence="2">CZ1</strain>
    </source>
</reference>
<feature type="transmembrane region" description="Helical" evidence="1">
    <location>
        <begin position="80"/>
        <end position="98"/>
    </location>
</feature>
<feature type="transmembrane region" description="Helical" evidence="1">
    <location>
        <begin position="48"/>
        <end position="68"/>
    </location>
</feature>
<protein>
    <submittedName>
        <fullName evidence="2">DUF4079 domain-containing protein</fullName>
    </submittedName>
</protein>
<evidence type="ECO:0000256" key="1">
    <source>
        <dbReference type="SAM" id="Phobius"/>
    </source>
</evidence>
<dbReference type="Pfam" id="PF13301">
    <property type="entry name" value="DUF4079"/>
    <property type="match status" value="1"/>
</dbReference>
<dbReference type="AlphaFoldDB" id="A0AA96WU81"/>
<keyword evidence="1" id="KW-1133">Transmembrane helix</keyword>
<evidence type="ECO:0000313" key="2">
    <source>
        <dbReference type="EMBL" id="WNZ45855.1"/>
    </source>
</evidence>
<feature type="transmembrane region" description="Helical" evidence="1">
    <location>
        <begin position="12"/>
        <end position="36"/>
    </location>
</feature>
<feature type="transmembrane region" description="Helical" evidence="1">
    <location>
        <begin position="110"/>
        <end position="129"/>
    </location>
</feature>
<keyword evidence="1" id="KW-0472">Membrane</keyword>
<reference evidence="2" key="1">
    <citation type="journal article" date="2023" name="Plants (Basel)">
        <title>Genomic Analysis of Leptolyngbya boryana CZ1 Reveals Efficient Carbon Fixation Modules.</title>
        <authorList>
            <person name="Bai X."/>
            <person name="Wang H."/>
            <person name="Cheng W."/>
            <person name="Wang J."/>
            <person name="Ma M."/>
            <person name="Hu H."/>
            <person name="Song Z."/>
            <person name="Ma H."/>
            <person name="Fan Y."/>
            <person name="Du C."/>
            <person name="Xu J."/>
        </authorList>
    </citation>
    <scope>NUCLEOTIDE SEQUENCE</scope>
    <source>
        <strain evidence="2">CZ1</strain>
    </source>
</reference>
<accession>A0AA96WU81</accession>
<dbReference type="RefSeq" id="WP_316427286.1">
    <property type="nucleotide sequence ID" value="NZ_CP130144.1"/>
</dbReference>
<gene>
    <name evidence="2" type="ORF">Q2T42_29115</name>
</gene>
<keyword evidence="1" id="KW-0812">Transmembrane</keyword>
<name>A0AA96WU81_LEPBY</name>
<sequence length="137" mass="14841">MDLPSFLWLWRIAAWAMGLTIVAYLLQAATGSGLLFGIKWVRSLHIGVGIAIAILVLVLLGIGIVGTLGHYGSLGHSNHLWSGLAVVELVFLSAWSAVQIPTQPWARSVHIGVNFLLCLGLIWVSITGWEVVQKYLA</sequence>
<dbReference type="InterPro" id="IPR025067">
    <property type="entry name" value="DUF4079"/>
</dbReference>
<organism evidence="2">
    <name type="scientific">Leptolyngbya boryana CZ1</name>
    <dbReference type="NCBI Taxonomy" id="3060204"/>
    <lineage>
        <taxon>Bacteria</taxon>
        <taxon>Bacillati</taxon>
        <taxon>Cyanobacteriota</taxon>
        <taxon>Cyanophyceae</taxon>
        <taxon>Leptolyngbyales</taxon>
        <taxon>Leptolyngbyaceae</taxon>
        <taxon>Leptolyngbya group</taxon>
        <taxon>Leptolyngbya</taxon>
    </lineage>
</organism>
<dbReference type="EMBL" id="CP130144">
    <property type="protein sequence ID" value="WNZ45855.1"/>
    <property type="molecule type" value="Genomic_DNA"/>
</dbReference>